<dbReference type="AlphaFoldDB" id="A0A0G1SFY3"/>
<dbReference type="Pfam" id="PF20459">
    <property type="entry name" value="DUF6712"/>
    <property type="match status" value="1"/>
</dbReference>
<dbReference type="EMBL" id="LCMG01000021">
    <property type="protein sequence ID" value="KKU32240.1"/>
    <property type="molecule type" value="Genomic_DNA"/>
</dbReference>
<evidence type="ECO:0000313" key="1">
    <source>
        <dbReference type="EMBL" id="KKU32240.1"/>
    </source>
</evidence>
<comment type="caution">
    <text evidence="1">The sequence shown here is derived from an EMBL/GenBank/DDBJ whole genome shotgun (WGS) entry which is preliminary data.</text>
</comment>
<name>A0A0G1SFY3_9BACT</name>
<dbReference type="Proteomes" id="UP000034705">
    <property type="component" value="Unassembled WGS sequence"/>
</dbReference>
<reference evidence="1 2" key="1">
    <citation type="journal article" date="2015" name="Nature">
        <title>rRNA introns, odd ribosomes, and small enigmatic genomes across a large radiation of phyla.</title>
        <authorList>
            <person name="Brown C.T."/>
            <person name="Hug L.A."/>
            <person name="Thomas B.C."/>
            <person name="Sharon I."/>
            <person name="Castelle C.J."/>
            <person name="Singh A."/>
            <person name="Wilkins M.J."/>
            <person name="Williams K.H."/>
            <person name="Banfield J.F."/>
        </authorList>
    </citation>
    <scope>NUCLEOTIDE SEQUENCE [LARGE SCALE GENOMIC DNA]</scope>
</reference>
<sequence length="300" mass="33420">MILTIDNIKEYLPLNSITDGSKYEPFEIRAFFKYLPKYLGEEVVEQLYEGLLLVSDGGSDVVIYPESEIYESLLLKLKPVLANLTILESIPQFNLVATGSGFGIVSNPNQAPASMERVRDLKDSCLQAANDGLDRLLYYLEQNVATYSSWNKSCINTGSLIPSASVFDQFIDISCSRRRFVDLKRHINFEELTTFTNVFSAEFLTELRDGNDIAVKPLIQQALALKAEIHFQASVDPVGDHSFLLNKYLTALSVALSYLRNNLDTYTTYADNAYEAPFDNATATDDDGDAYGFFIGGITG</sequence>
<organism evidence="1 2">
    <name type="scientific">Candidatus Uhrbacteria bacterium GW2011_GWF2_46_218</name>
    <dbReference type="NCBI Taxonomy" id="1619001"/>
    <lineage>
        <taxon>Bacteria</taxon>
        <taxon>Candidatus Uhriibacteriota</taxon>
    </lineage>
</organism>
<dbReference type="InterPro" id="IPR046558">
    <property type="entry name" value="DUF6712"/>
</dbReference>
<protein>
    <submittedName>
        <fullName evidence="1">Uncharacterized protein</fullName>
    </submittedName>
</protein>
<gene>
    <name evidence="1" type="ORF">UX45_C0021G0012</name>
</gene>
<accession>A0A0G1SFY3</accession>
<evidence type="ECO:0000313" key="2">
    <source>
        <dbReference type="Proteomes" id="UP000034705"/>
    </source>
</evidence>
<proteinExistence type="predicted"/>